<comment type="caution">
    <text evidence="1">The sequence shown here is derived from an EMBL/GenBank/DDBJ whole genome shotgun (WGS) entry which is preliminary data.</text>
</comment>
<dbReference type="Proteomes" id="UP001163835">
    <property type="component" value="Unassembled WGS sequence"/>
</dbReference>
<name>A0ACC1UGD5_9AGAR</name>
<organism evidence="1 2">
    <name type="scientific">Lentinula aff. lateritia</name>
    <dbReference type="NCBI Taxonomy" id="2804960"/>
    <lineage>
        <taxon>Eukaryota</taxon>
        <taxon>Fungi</taxon>
        <taxon>Dikarya</taxon>
        <taxon>Basidiomycota</taxon>
        <taxon>Agaricomycotina</taxon>
        <taxon>Agaricomycetes</taxon>
        <taxon>Agaricomycetidae</taxon>
        <taxon>Agaricales</taxon>
        <taxon>Marasmiineae</taxon>
        <taxon>Omphalotaceae</taxon>
        <taxon>Lentinula</taxon>
    </lineage>
</organism>
<reference evidence="1" key="1">
    <citation type="submission" date="2022-09" db="EMBL/GenBank/DDBJ databases">
        <title>A Global Phylogenomic Analysis of the Shiitake Genus Lentinula.</title>
        <authorList>
            <consortium name="DOE Joint Genome Institute"/>
            <person name="Sierra-Patev S."/>
            <person name="Min B."/>
            <person name="Naranjo-Ortiz M."/>
            <person name="Looney B."/>
            <person name="Konkel Z."/>
            <person name="Slot J.C."/>
            <person name="Sakamoto Y."/>
            <person name="Steenwyk J.L."/>
            <person name="Rokas A."/>
            <person name="Carro J."/>
            <person name="Camarero S."/>
            <person name="Ferreira P."/>
            <person name="Molpeceres G."/>
            <person name="Ruiz-Duenas F.J."/>
            <person name="Serrano A."/>
            <person name="Henrissat B."/>
            <person name="Drula E."/>
            <person name="Hughes K.W."/>
            <person name="Mata J.L."/>
            <person name="Ishikawa N.K."/>
            <person name="Vargas-Isla R."/>
            <person name="Ushijima S."/>
            <person name="Smith C.A."/>
            <person name="Ahrendt S."/>
            <person name="Andreopoulos W."/>
            <person name="He G."/>
            <person name="Labutti K."/>
            <person name="Lipzen A."/>
            <person name="Ng V."/>
            <person name="Riley R."/>
            <person name="Sandor L."/>
            <person name="Barry K."/>
            <person name="Martinez A.T."/>
            <person name="Xiao Y."/>
            <person name="Gibbons J.G."/>
            <person name="Terashima K."/>
            <person name="Grigoriev I.V."/>
            <person name="Hibbett D.S."/>
        </authorList>
    </citation>
    <scope>NUCLEOTIDE SEQUENCE</scope>
    <source>
        <strain evidence="1">TMI1499</strain>
    </source>
</reference>
<evidence type="ECO:0000313" key="1">
    <source>
        <dbReference type="EMBL" id="KAJ3815820.1"/>
    </source>
</evidence>
<evidence type="ECO:0000313" key="2">
    <source>
        <dbReference type="Proteomes" id="UP001163835"/>
    </source>
</evidence>
<gene>
    <name evidence="1" type="ORF">F5876DRAFT_61189</name>
</gene>
<sequence length="249" mass="28295">MAKVGRNASLGAIKSYPKRAVSDVKTGKGGEYVDALLYPSNSEEHPLSQISGSSLMSISNIWIKRKQASIGSSHRRRIEREVNHTSQDCCDLLGEFRVAVRSDSRISVLTRTRPLTYIGLIFRDFSDRSGSKAKRSSFDQDALAKASRYMLRMRYKPDKSNPLLIRQKQLAVFSNANYQVKDNAKAKERYTCGKGVVVDPEKRPIEIPRLIIICERKNDNSLQMRAWIRRVVIHQTLRGRRKDKVVAAD</sequence>
<protein>
    <submittedName>
        <fullName evidence="1">Uncharacterized protein</fullName>
    </submittedName>
</protein>
<proteinExistence type="predicted"/>
<keyword evidence="2" id="KW-1185">Reference proteome</keyword>
<accession>A0ACC1UGD5</accession>
<dbReference type="EMBL" id="MU794945">
    <property type="protein sequence ID" value="KAJ3815820.1"/>
    <property type="molecule type" value="Genomic_DNA"/>
</dbReference>